<feature type="compositionally biased region" description="Acidic residues" evidence="1">
    <location>
        <begin position="61"/>
        <end position="77"/>
    </location>
</feature>
<feature type="signal peptide" evidence="3">
    <location>
        <begin position="1"/>
        <end position="30"/>
    </location>
</feature>
<dbReference type="AlphaFoldDB" id="A0A1X6NUX5"/>
<accession>A0A1X6NUX5</accession>
<organism evidence="4 5">
    <name type="scientific">Porphyra umbilicalis</name>
    <name type="common">Purple laver</name>
    <name type="synonym">Red alga</name>
    <dbReference type="NCBI Taxonomy" id="2786"/>
    <lineage>
        <taxon>Eukaryota</taxon>
        <taxon>Rhodophyta</taxon>
        <taxon>Bangiophyceae</taxon>
        <taxon>Bangiales</taxon>
        <taxon>Bangiaceae</taxon>
        <taxon>Porphyra</taxon>
    </lineage>
</organism>
<evidence type="ECO:0000256" key="3">
    <source>
        <dbReference type="SAM" id="SignalP"/>
    </source>
</evidence>
<feature type="chain" id="PRO_5012485274" evidence="3">
    <location>
        <begin position="31"/>
        <end position="183"/>
    </location>
</feature>
<feature type="compositionally biased region" description="Low complexity" evidence="1">
    <location>
        <begin position="101"/>
        <end position="120"/>
    </location>
</feature>
<dbReference type="Proteomes" id="UP000218209">
    <property type="component" value="Unassembled WGS sequence"/>
</dbReference>
<evidence type="ECO:0000256" key="2">
    <source>
        <dbReference type="SAM" id="Phobius"/>
    </source>
</evidence>
<name>A0A1X6NUX5_PORUM</name>
<evidence type="ECO:0000313" key="5">
    <source>
        <dbReference type="Proteomes" id="UP000218209"/>
    </source>
</evidence>
<keyword evidence="2" id="KW-1133">Transmembrane helix</keyword>
<evidence type="ECO:0000313" key="4">
    <source>
        <dbReference type="EMBL" id="OSX72300.1"/>
    </source>
</evidence>
<feature type="transmembrane region" description="Helical" evidence="2">
    <location>
        <begin position="145"/>
        <end position="166"/>
    </location>
</feature>
<proteinExistence type="predicted"/>
<keyword evidence="5" id="KW-1185">Reference proteome</keyword>
<reference evidence="4 5" key="1">
    <citation type="submission" date="2017-03" db="EMBL/GenBank/DDBJ databases">
        <title>WGS assembly of Porphyra umbilicalis.</title>
        <authorList>
            <person name="Brawley S.H."/>
            <person name="Blouin N.A."/>
            <person name="Ficko-Blean E."/>
            <person name="Wheeler G.L."/>
            <person name="Lohr M."/>
            <person name="Goodson H.V."/>
            <person name="Jenkins J.W."/>
            <person name="Blaby-Haas C.E."/>
            <person name="Helliwell K.E."/>
            <person name="Chan C."/>
            <person name="Marriage T."/>
            <person name="Bhattacharya D."/>
            <person name="Klein A.S."/>
            <person name="Badis Y."/>
            <person name="Brodie J."/>
            <person name="Cao Y."/>
            <person name="Collen J."/>
            <person name="Dittami S.M."/>
            <person name="Gachon C.M."/>
            <person name="Green B.R."/>
            <person name="Karpowicz S."/>
            <person name="Kim J.W."/>
            <person name="Kudahl U."/>
            <person name="Lin S."/>
            <person name="Michel G."/>
            <person name="Mittag M."/>
            <person name="Olson B.J."/>
            <person name="Pangilinan J."/>
            <person name="Peng Y."/>
            <person name="Qiu H."/>
            <person name="Shu S."/>
            <person name="Singer J.T."/>
            <person name="Smith A.G."/>
            <person name="Sprecher B.N."/>
            <person name="Wagner V."/>
            <person name="Wang W."/>
            <person name="Wang Z.-Y."/>
            <person name="Yan J."/>
            <person name="Yarish C."/>
            <person name="Zoeuner-Riek S."/>
            <person name="Zhuang Y."/>
            <person name="Zou Y."/>
            <person name="Lindquist E.A."/>
            <person name="Grimwood J."/>
            <person name="Barry K."/>
            <person name="Rokhsar D.S."/>
            <person name="Schmutz J."/>
            <person name="Stiller J.W."/>
            <person name="Grossman A.R."/>
            <person name="Prochnik S.E."/>
        </authorList>
    </citation>
    <scope>NUCLEOTIDE SEQUENCE [LARGE SCALE GENOMIC DNA]</scope>
    <source>
        <strain evidence="4">4086291</strain>
    </source>
</reference>
<feature type="region of interest" description="Disordered" evidence="1">
    <location>
        <begin position="42"/>
        <end position="120"/>
    </location>
</feature>
<keyword evidence="3" id="KW-0732">Signal</keyword>
<evidence type="ECO:0000256" key="1">
    <source>
        <dbReference type="SAM" id="MobiDB-lite"/>
    </source>
</evidence>
<gene>
    <name evidence="4" type="ORF">BU14_0450s0014</name>
</gene>
<keyword evidence="2" id="KW-0472">Membrane</keyword>
<dbReference type="EMBL" id="KV919071">
    <property type="protein sequence ID" value="OSX72300.1"/>
    <property type="molecule type" value="Genomic_DNA"/>
</dbReference>
<keyword evidence="2" id="KW-0812">Transmembrane</keyword>
<protein>
    <submittedName>
        <fullName evidence="4">Uncharacterized protein</fullName>
    </submittedName>
</protein>
<feature type="compositionally biased region" description="Low complexity" evidence="1">
    <location>
        <begin position="78"/>
        <end position="94"/>
    </location>
</feature>
<sequence>MTRGGWRPAGRLTLFAAAAVAIALLGAVVAGRPAAATAATASHTAVGGVPFPPAATVRQDEGDEEVPTPTTDEDEEAAVAAVADPSSTPTSTPTPDEEEAAAAAAAGVDVTPTPTPTAEADVTPAVLGVDDGEPVVEEKGGGNGFIKFIGIAVAVVVVPIALFFLIKRCSPAARAPAEPYEFA</sequence>